<evidence type="ECO:0000256" key="7">
    <source>
        <dbReference type="ARBA" id="ARBA00049120"/>
    </source>
</evidence>
<dbReference type="AlphaFoldDB" id="B3EK30"/>
<dbReference type="Gene3D" id="3.40.50.150">
    <property type="entry name" value="Vaccinia Virus protein VP39"/>
    <property type="match status" value="1"/>
</dbReference>
<protein>
    <recommendedName>
        <fullName evidence="8">Methyltransferase</fullName>
        <ecNumber evidence="8">2.1.1.-</ecNumber>
    </recommendedName>
</protein>
<dbReference type="PANTHER" id="PTHR13370">
    <property type="entry name" value="RNA METHYLASE-RELATED"/>
    <property type="match status" value="1"/>
</dbReference>
<dbReference type="InterPro" id="IPR002941">
    <property type="entry name" value="DNA_methylase_N4/N6"/>
</dbReference>
<evidence type="ECO:0000256" key="8">
    <source>
        <dbReference type="RuleBase" id="RU362026"/>
    </source>
</evidence>
<evidence type="ECO:0000313" key="10">
    <source>
        <dbReference type="EMBL" id="ACE03098.1"/>
    </source>
</evidence>
<dbReference type="PRINTS" id="PR00508">
    <property type="entry name" value="S21N4MTFRASE"/>
</dbReference>
<dbReference type="eggNOG" id="COG0863">
    <property type="taxonomic scope" value="Bacteria"/>
</dbReference>
<organism evidence="10">
    <name type="scientific">Chlorobium phaeobacteroides (strain BS1)</name>
    <dbReference type="NCBI Taxonomy" id="331678"/>
    <lineage>
        <taxon>Bacteria</taxon>
        <taxon>Pseudomonadati</taxon>
        <taxon>Chlorobiota</taxon>
        <taxon>Chlorobiia</taxon>
        <taxon>Chlorobiales</taxon>
        <taxon>Chlorobiaceae</taxon>
        <taxon>Chlorobium/Pelodictyon group</taxon>
        <taxon>Chlorobium</taxon>
    </lineage>
</organism>
<dbReference type="GO" id="GO:0009007">
    <property type="term" value="F:site-specific DNA-methyltransferase (adenine-specific) activity"/>
    <property type="evidence" value="ECO:0007669"/>
    <property type="project" value="TreeGrafter"/>
</dbReference>
<dbReference type="KEGG" id="cpb:Cphamn1_0117"/>
<evidence type="ECO:0000256" key="4">
    <source>
        <dbReference type="ARBA" id="ARBA00022691"/>
    </source>
</evidence>
<accession>B3EK30</accession>
<evidence type="ECO:0000256" key="3">
    <source>
        <dbReference type="ARBA" id="ARBA00022679"/>
    </source>
</evidence>
<evidence type="ECO:0000256" key="5">
    <source>
        <dbReference type="ARBA" id="ARBA00022747"/>
    </source>
</evidence>
<reference evidence="10" key="1">
    <citation type="submission" date="2008-06" db="EMBL/GenBank/DDBJ databases">
        <title>Complete sequence of Chlorobium phaeobacteroides BS1.</title>
        <authorList>
            <consortium name="US DOE Joint Genome Institute"/>
            <person name="Lucas S."/>
            <person name="Copeland A."/>
            <person name="Lapidus A."/>
            <person name="Glavina del Rio T."/>
            <person name="Dalin E."/>
            <person name="Tice H."/>
            <person name="Bruce D."/>
            <person name="Goodwin L."/>
            <person name="Pitluck S."/>
            <person name="Schmutz J."/>
            <person name="Larimer F."/>
            <person name="Land M."/>
            <person name="Hauser L."/>
            <person name="Kyrpides N."/>
            <person name="Ovchinnikova G."/>
            <person name="Li T."/>
            <person name="Liu Z."/>
            <person name="Zhao F."/>
            <person name="Overmann J."/>
            <person name="Bryant D.A."/>
            <person name="Richardson P."/>
        </authorList>
    </citation>
    <scope>NUCLEOTIDE SEQUENCE [LARGE SCALE GENOMIC DNA]</scope>
    <source>
        <strain evidence="10">BS1</strain>
    </source>
</reference>
<dbReference type="PROSITE" id="PS00093">
    <property type="entry name" value="N4_MTASE"/>
    <property type="match status" value="1"/>
</dbReference>
<dbReference type="REBASE" id="18359">
    <property type="entry name" value="M.CphBORF117P"/>
</dbReference>
<keyword evidence="5" id="KW-0680">Restriction system</keyword>
<comment type="similarity">
    <text evidence="1">Belongs to the N(4)/N(6)-methyltransferase family. N(4) subfamily.</text>
</comment>
<dbReference type="HOGENOM" id="CLU_024927_2_2_10"/>
<feature type="domain" description="DNA methylase N-4/N-6" evidence="9">
    <location>
        <begin position="57"/>
        <end position="293"/>
    </location>
</feature>
<keyword evidence="2 10" id="KW-0489">Methyltransferase</keyword>
<keyword evidence="4" id="KW-0949">S-adenosyl-L-methionine</keyword>
<evidence type="ECO:0000256" key="1">
    <source>
        <dbReference type="ARBA" id="ARBA00010203"/>
    </source>
</evidence>
<evidence type="ECO:0000256" key="2">
    <source>
        <dbReference type="ARBA" id="ARBA00022603"/>
    </source>
</evidence>
<dbReference type="STRING" id="331678.Cphamn1_0117"/>
<dbReference type="SUPFAM" id="SSF53335">
    <property type="entry name" value="S-adenosyl-L-methionine-dependent methyltransferases"/>
    <property type="match status" value="1"/>
</dbReference>
<proteinExistence type="inferred from homology"/>
<dbReference type="Pfam" id="PF01555">
    <property type="entry name" value="N6_N4_Mtase"/>
    <property type="match status" value="1"/>
</dbReference>
<name>B3EK30_CHLPB</name>
<dbReference type="GO" id="GO:0015667">
    <property type="term" value="F:site-specific DNA-methyltransferase (cytosine-N4-specific) activity"/>
    <property type="evidence" value="ECO:0007669"/>
    <property type="project" value="UniProtKB-EC"/>
</dbReference>
<comment type="catalytic activity">
    <reaction evidence="7">
        <text>a 2'-deoxycytidine in DNA + S-adenosyl-L-methionine = an N(4)-methyl-2'-deoxycytidine in DNA + S-adenosyl-L-homocysteine + H(+)</text>
        <dbReference type="Rhea" id="RHEA:16857"/>
        <dbReference type="Rhea" id="RHEA-COMP:11369"/>
        <dbReference type="Rhea" id="RHEA-COMP:13674"/>
        <dbReference type="ChEBI" id="CHEBI:15378"/>
        <dbReference type="ChEBI" id="CHEBI:57856"/>
        <dbReference type="ChEBI" id="CHEBI:59789"/>
        <dbReference type="ChEBI" id="CHEBI:85452"/>
        <dbReference type="ChEBI" id="CHEBI:137933"/>
        <dbReference type="EC" id="2.1.1.113"/>
    </reaction>
</comment>
<dbReference type="GO" id="GO:0005737">
    <property type="term" value="C:cytoplasm"/>
    <property type="evidence" value="ECO:0007669"/>
    <property type="project" value="TreeGrafter"/>
</dbReference>
<dbReference type="InterPro" id="IPR029063">
    <property type="entry name" value="SAM-dependent_MTases_sf"/>
</dbReference>
<dbReference type="EMBL" id="CP001101">
    <property type="protein sequence ID" value="ACE03098.1"/>
    <property type="molecule type" value="Genomic_DNA"/>
</dbReference>
<dbReference type="GO" id="GO:0009307">
    <property type="term" value="P:DNA restriction-modification system"/>
    <property type="evidence" value="ECO:0007669"/>
    <property type="project" value="UniProtKB-KW"/>
</dbReference>
<dbReference type="EC" id="2.1.1.-" evidence="8"/>
<keyword evidence="6" id="KW-0238">DNA-binding</keyword>
<evidence type="ECO:0000259" key="9">
    <source>
        <dbReference type="Pfam" id="PF01555"/>
    </source>
</evidence>
<sequence length="315" mass="35370">MPLSVSTLENPQTDIPRIAKDRQLISKIEAGVQQIETNHRLVTGDARKLGFIEDESVHLVVTSPPYWTLKKYRDYENQLGDVADYEEFLTELDKVWEHCYRVLVPGGRLICVVGDVCLSRRKNDGRHTVVPLHASIQEHCRKMGFDNLSPIIWHKIANASYEANGNGGGFLGKPYEPNAVIKNDIEYILMERKPGGYRKPSVATRVLSVISDENHRQWFQSIWTGLTGASTRTHPAPYPEGLVERLIRMFSFVGDTVLDPFMGTGTTTVAAAKWGRNSIGVEIDPHYYAMAEKRIRQATASLFSTAEIVTQAKSV</sequence>
<dbReference type="CDD" id="cd02440">
    <property type="entry name" value="AdoMet_MTases"/>
    <property type="match status" value="2"/>
</dbReference>
<dbReference type="GO" id="GO:0003677">
    <property type="term" value="F:DNA binding"/>
    <property type="evidence" value="ECO:0007669"/>
    <property type="project" value="UniProtKB-KW"/>
</dbReference>
<gene>
    <name evidence="10" type="ordered locus">Cphamn1_0117</name>
</gene>
<dbReference type="PANTHER" id="PTHR13370:SF3">
    <property type="entry name" value="TRNA (GUANINE(10)-N2)-METHYLTRANSFERASE HOMOLOG"/>
    <property type="match status" value="1"/>
</dbReference>
<dbReference type="InterPro" id="IPR001091">
    <property type="entry name" value="RM_Methyltransferase"/>
</dbReference>
<dbReference type="GO" id="GO:0032259">
    <property type="term" value="P:methylation"/>
    <property type="evidence" value="ECO:0007669"/>
    <property type="project" value="UniProtKB-KW"/>
</dbReference>
<evidence type="ECO:0000256" key="6">
    <source>
        <dbReference type="ARBA" id="ARBA00023125"/>
    </source>
</evidence>
<dbReference type="InterPro" id="IPR017985">
    <property type="entry name" value="MeTrfase_CN4_CS"/>
</dbReference>
<keyword evidence="3" id="KW-0808">Transferase</keyword>
<dbReference type="GO" id="GO:0008170">
    <property type="term" value="F:N-methyltransferase activity"/>
    <property type="evidence" value="ECO:0007669"/>
    <property type="project" value="InterPro"/>
</dbReference>